<sequence>MKSKIDVADEDENFEKMGLNISGCSEIRDVRGNLTCGQAMLCAYRPYGIALVKGCNKTVRQNIIDVLNRSSERLFNEEEFLTKYGHDMASITMSFGYCFFVDHIVCSDEDFVPELTEDGMCFTFNSGHNGSVLRSLLEGPDLGLSILLDIQTNESTLGQFSSGLKVIVHDQKTFVNRHDGFNIFPGTHATVAVKLRKHIRLPAPFKSKCRQEKLPGIDTYTKDGCIYQCIVNMTLTQCGCRRPGLPDPKGAPLCSVQEKECVDYSRKHVNLSACSLQQRMLRTGV</sequence>
<keyword evidence="8" id="KW-0472">Membrane</keyword>
<evidence type="ECO:0000256" key="11">
    <source>
        <dbReference type="RuleBase" id="RU000679"/>
    </source>
</evidence>
<keyword evidence="6" id="KW-0915">Sodium</keyword>
<evidence type="ECO:0000256" key="10">
    <source>
        <dbReference type="ARBA" id="ARBA00023303"/>
    </source>
</evidence>
<keyword evidence="10 11" id="KW-0407">Ion channel</keyword>
<evidence type="ECO:0000256" key="2">
    <source>
        <dbReference type="ARBA" id="ARBA00022448"/>
    </source>
</evidence>
<evidence type="ECO:0000256" key="8">
    <source>
        <dbReference type="ARBA" id="ARBA00023136"/>
    </source>
</evidence>
<dbReference type="OrthoDB" id="6021021at2759"/>
<evidence type="ECO:0000256" key="9">
    <source>
        <dbReference type="ARBA" id="ARBA00023201"/>
    </source>
</evidence>
<dbReference type="AlphaFoldDB" id="A0A9W9ZCY0"/>
<dbReference type="EMBL" id="MU826367">
    <property type="protein sequence ID" value="KAJ7378368.1"/>
    <property type="molecule type" value="Genomic_DNA"/>
</dbReference>
<keyword evidence="7 11" id="KW-0406">Ion transport</keyword>
<evidence type="ECO:0000256" key="1">
    <source>
        <dbReference type="ARBA" id="ARBA00004141"/>
    </source>
</evidence>
<keyword evidence="13" id="KW-1185">Reference proteome</keyword>
<protein>
    <submittedName>
        <fullName evidence="12">Uncharacterized protein</fullName>
    </submittedName>
</protein>
<organism evidence="12 13">
    <name type="scientific">Desmophyllum pertusum</name>
    <dbReference type="NCBI Taxonomy" id="174260"/>
    <lineage>
        <taxon>Eukaryota</taxon>
        <taxon>Metazoa</taxon>
        <taxon>Cnidaria</taxon>
        <taxon>Anthozoa</taxon>
        <taxon>Hexacorallia</taxon>
        <taxon>Scleractinia</taxon>
        <taxon>Caryophylliina</taxon>
        <taxon>Caryophylliidae</taxon>
        <taxon>Desmophyllum</taxon>
    </lineage>
</organism>
<keyword evidence="2 11" id="KW-0813">Transport</keyword>
<evidence type="ECO:0000256" key="4">
    <source>
        <dbReference type="ARBA" id="ARBA00022692"/>
    </source>
</evidence>
<dbReference type="GO" id="GO:0005886">
    <property type="term" value="C:plasma membrane"/>
    <property type="evidence" value="ECO:0007669"/>
    <property type="project" value="TreeGrafter"/>
</dbReference>
<keyword evidence="5" id="KW-1133">Transmembrane helix</keyword>
<proteinExistence type="inferred from homology"/>
<comment type="caution">
    <text evidence="12">The sequence shown here is derived from an EMBL/GenBank/DDBJ whole genome shotgun (WGS) entry which is preliminary data.</text>
</comment>
<dbReference type="GO" id="GO:0015280">
    <property type="term" value="F:ligand-gated sodium channel activity"/>
    <property type="evidence" value="ECO:0007669"/>
    <property type="project" value="TreeGrafter"/>
</dbReference>
<evidence type="ECO:0000256" key="7">
    <source>
        <dbReference type="ARBA" id="ARBA00023065"/>
    </source>
</evidence>
<dbReference type="InterPro" id="IPR001873">
    <property type="entry name" value="ENaC"/>
</dbReference>
<keyword evidence="4 11" id="KW-0812">Transmembrane</keyword>
<gene>
    <name evidence="12" type="ORF">OS493_023623</name>
</gene>
<evidence type="ECO:0000313" key="13">
    <source>
        <dbReference type="Proteomes" id="UP001163046"/>
    </source>
</evidence>
<keyword evidence="9 11" id="KW-0739">Sodium transport</keyword>
<evidence type="ECO:0000256" key="6">
    <source>
        <dbReference type="ARBA" id="ARBA00023053"/>
    </source>
</evidence>
<name>A0A9W9ZCY0_9CNID</name>
<dbReference type="PANTHER" id="PTHR11690">
    <property type="entry name" value="AMILORIDE-SENSITIVE SODIUM CHANNEL-RELATED"/>
    <property type="match status" value="1"/>
</dbReference>
<dbReference type="PANTHER" id="PTHR11690:SF296">
    <property type="entry name" value="DEGENERIN-LIKE PROTEIN DEL-10"/>
    <property type="match status" value="1"/>
</dbReference>
<evidence type="ECO:0000313" key="12">
    <source>
        <dbReference type="EMBL" id="KAJ7378368.1"/>
    </source>
</evidence>
<keyword evidence="3 11" id="KW-0894">Sodium channel</keyword>
<reference evidence="12" key="1">
    <citation type="submission" date="2023-01" db="EMBL/GenBank/DDBJ databases">
        <title>Genome assembly of the deep-sea coral Lophelia pertusa.</title>
        <authorList>
            <person name="Herrera S."/>
            <person name="Cordes E."/>
        </authorList>
    </citation>
    <scope>NUCLEOTIDE SEQUENCE</scope>
    <source>
        <strain evidence="12">USNM1676648</strain>
        <tissue evidence="12">Polyp</tissue>
    </source>
</reference>
<comment type="subcellular location">
    <subcellularLocation>
        <location evidence="1">Membrane</location>
        <topology evidence="1">Multi-pass membrane protein</topology>
    </subcellularLocation>
</comment>
<evidence type="ECO:0000256" key="5">
    <source>
        <dbReference type="ARBA" id="ARBA00022989"/>
    </source>
</evidence>
<accession>A0A9W9ZCY0</accession>
<dbReference type="Pfam" id="PF00858">
    <property type="entry name" value="ASC"/>
    <property type="match status" value="1"/>
</dbReference>
<comment type="similarity">
    <text evidence="11">Belongs to the amiloride-sensitive sodium channel (TC 1.A.6) family.</text>
</comment>
<dbReference type="Gene3D" id="2.60.470.10">
    <property type="entry name" value="Acid-sensing ion channels like domains"/>
    <property type="match status" value="1"/>
</dbReference>
<evidence type="ECO:0000256" key="3">
    <source>
        <dbReference type="ARBA" id="ARBA00022461"/>
    </source>
</evidence>
<dbReference type="Proteomes" id="UP001163046">
    <property type="component" value="Unassembled WGS sequence"/>
</dbReference>